<evidence type="ECO:0000256" key="2">
    <source>
        <dbReference type="ARBA" id="ARBA00022723"/>
    </source>
</evidence>
<dbReference type="Pfam" id="PF00034">
    <property type="entry name" value="Cytochrom_C"/>
    <property type="match status" value="1"/>
</dbReference>
<keyword evidence="3 4" id="KW-0408">Iron</keyword>
<dbReference type="InterPro" id="IPR011042">
    <property type="entry name" value="6-blade_b-propeller_TolB-like"/>
</dbReference>
<evidence type="ECO:0000313" key="6">
    <source>
        <dbReference type="EMBL" id="MDN5211731.1"/>
    </source>
</evidence>
<organism evidence="6 7">
    <name type="scientific">Agaribacillus aureus</name>
    <dbReference type="NCBI Taxonomy" id="3051825"/>
    <lineage>
        <taxon>Bacteria</taxon>
        <taxon>Pseudomonadati</taxon>
        <taxon>Bacteroidota</taxon>
        <taxon>Cytophagia</taxon>
        <taxon>Cytophagales</taxon>
        <taxon>Splendidivirgaceae</taxon>
        <taxon>Agaribacillus</taxon>
    </lineage>
</organism>
<keyword evidence="7" id="KW-1185">Reference proteome</keyword>
<feature type="domain" description="Cytochrome c" evidence="5">
    <location>
        <begin position="437"/>
        <end position="526"/>
    </location>
</feature>
<comment type="caution">
    <text evidence="6">The sequence shown here is derived from an EMBL/GenBank/DDBJ whole genome shotgun (WGS) entry which is preliminary data.</text>
</comment>
<name>A0ABT8L5K6_9BACT</name>
<evidence type="ECO:0000313" key="7">
    <source>
        <dbReference type="Proteomes" id="UP001172083"/>
    </source>
</evidence>
<reference evidence="6" key="1">
    <citation type="submission" date="2023-06" db="EMBL/GenBank/DDBJ databases">
        <title>Genomic of Agaribacillus aureum.</title>
        <authorList>
            <person name="Wang G."/>
        </authorList>
    </citation>
    <scope>NUCLEOTIDE SEQUENCE</scope>
    <source>
        <strain evidence="6">BMA12</strain>
    </source>
</reference>
<dbReference type="Proteomes" id="UP001172083">
    <property type="component" value="Unassembled WGS sequence"/>
</dbReference>
<evidence type="ECO:0000256" key="3">
    <source>
        <dbReference type="ARBA" id="ARBA00023004"/>
    </source>
</evidence>
<dbReference type="InterPro" id="IPR009056">
    <property type="entry name" value="Cyt_c-like_dom"/>
</dbReference>
<dbReference type="InterPro" id="IPR011041">
    <property type="entry name" value="Quinoprot_gluc/sorb_DH_b-prop"/>
</dbReference>
<dbReference type="Gene3D" id="1.10.760.10">
    <property type="entry name" value="Cytochrome c-like domain"/>
    <property type="match status" value="1"/>
</dbReference>
<dbReference type="RefSeq" id="WP_346757060.1">
    <property type="nucleotide sequence ID" value="NZ_JAUJEB010000001.1"/>
</dbReference>
<evidence type="ECO:0000259" key="5">
    <source>
        <dbReference type="PROSITE" id="PS51007"/>
    </source>
</evidence>
<accession>A0ABT8L5K6</accession>
<proteinExistence type="predicted"/>
<evidence type="ECO:0000256" key="1">
    <source>
        <dbReference type="ARBA" id="ARBA00022617"/>
    </source>
</evidence>
<dbReference type="PANTHER" id="PTHR19328">
    <property type="entry name" value="HEDGEHOG-INTERACTING PROTEIN"/>
    <property type="match status" value="1"/>
</dbReference>
<keyword evidence="2 4" id="KW-0479">Metal-binding</keyword>
<dbReference type="InterPro" id="IPR036909">
    <property type="entry name" value="Cyt_c-like_dom_sf"/>
</dbReference>
<dbReference type="SUPFAM" id="SSF50952">
    <property type="entry name" value="Soluble quinoprotein glucose dehydrogenase"/>
    <property type="match status" value="1"/>
</dbReference>
<dbReference type="SUPFAM" id="SSF46626">
    <property type="entry name" value="Cytochrome c"/>
    <property type="match status" value="1"/>
</dbReference>
<dbReference type="InterPro" id="IPR012938">
    <property type="entry name" value="Glc/Sorbosone_DH"/>
</dbReference>
<dbReference type="Pfam" id="PF07995">
    <property type="entry name" value="GSDH"/>
    <property type="match status" value="1"/>
</dbReference>
<protein>
    <submittedName>
        <fullName evidence="6">PQQ-dependent sugar dehydrogenase</fullName>
    </submittedName>
</protein>
<dbReference type="PROSITE" id="PS51007">
    <property type="entry name" value="CYTC"/>
    <property type="match status" value="1"/>
</dbReference>
<keyword evidence="1 4" id="KW-0349">Heme</keyword>
<dbReference type="EMBL" id="JAUJEB010000001">
    <property type="protein sequence ID" value="MDN5211731.1"/>
    <property type="molecule type" value="Genomic_DNA"/>
</dbReference>
<dbReference type="Gene3D" id="2.120.10.30">
    <property type="entry name" value="TolB, C-terminal domain"/>
    <property type="match status" value="1"/>
</dbReference>
<gene>
    <name evidence="6" type="ORF">QQ020_06705</name>
</gene>
<sequence>MNYFTQFFFVCLSFLIATGCNPVEEQDAPFAENLYLGHLQLDSSVLVITKVAAELEVPWEVTYGSDGWVWFTEHKGTVNHLNPETGQKKVLLQLPDVHYKKSTGLLGMALHPDLAQHPYVYLHYNILTSDDGYSEKVKSRLVRYTYQNDTLTAPKVLLDSIPGKTFHNGSRLTITQDHKLLFSMGDIGDLKYCQDPTKFNGKIHRFNLDGSIPEDNPFPNLSVWSWGHRNPQGLVAAPNGYIYSSEHGPHNDDEINLIRKRGNYGWPDVAGYIDRPNEEKYSEDSTVIEPLIAWTPTIAVAGLDYYHQQSIPEWQNSLLLVNLKGQALRVLNLDDRGETITGEHIFFQKYFGRMRDLCVAPNGDVYLATSNRDWHPRLQPWMYDSLPAIGDRIIRLQRANKTMLAQLEKMTDAVALKEDPEALVMDSEVWDYEPTGDVLTDGKGLYTRHCVSCHRADGTGAPGLIPPLGKTEWVTGNRSRLIQILLKGLSKPIEVNGVTYEQEMPPFASLSDQEIASILTYIRNSFGNEADAVIAGHVFEERRLK</sequence>
<evidence type="ECO:0000256" key="4">
    <source>
        <dbReference type="PROSITE-ProRule" id="PRU00433"/>
    </source>
</evidence>
<dbReference type="PANTHER" id="PTHR19328:SF13">
    <property type="entry name" value="HIPL1 PROTEIN"/>
    <property type="match status" value="1"/>
</dbReference>